<dbReference type="Proteomes" id="UP001597045">
    <property type="component" value="Unassembled WGS sequence"/>
</dbReference>
<feature type="signal peptide" evidence="1">
    <location>
        <begin position="1"/>
        <end position="26"/>
    </location>
</feature>
<evidence type="ECO:0000313" key="2">
    <source>
        <dbReference type="EMBL" id="MFD1044563.1"/>
    </source>
</evidence>
<accession>A0ABW3M364</accession>
<dbReference type="Pfam" id="PF03995">
    <property type="entry name" value="Inhibitor_I36"/>
    <property type="match status" value="1"/>
</dbReference>
<protein>
    <submittedName>
        <fullName evidence="2">Peptidase inhibitor family I36 protein</fullName>
    </submittedName>
</protein>
<evidence type="ECO:0000256" key="1">
    <source>
        <dbReference type="SAM" id="SignalP"/>
    </source>
</evidence>
<evidence type="ECO:0000313" key="3">
    <source>
        <dbReference type="Proteomes" id="UP001597045"/>
    </source>
</evidence>
<feature type="chain" id="PRO_5046400659" evidence="1">
    <location>
        <begin position="27"/>
        <end position="186"/>
    </location>
</feature>
<reference evidence="3" key="1">
    <citation type="journal article" date="2019" name="Int. J. Syst. Evol. Microbiol.">
        <title>The Global Catalogue of Microorganisms (GCM) 10K type strain sequencing project: providing services to taxonomists for standard genome sequencing and annotation.</title>
        <authorList>
            <consortium name="The Broad Institute Genomics Platform"/>
            <consortium name="The Broad Institute Genome Sequencing Center for Infectious Disease"/>
            <person name="Wu L."/>
            <person name="Ma J."/>
        </authorList>
    </citation>
    <scope>NUCLEOTIDE SEQUENCE [LARGE SCALE GENOMIC DNA]</scope>
    <source>
        <strain evidence="3">JCM 31486</strain>
    </source>
</reference>
<name>A0ABW3M364_9PSEU</name>
<comment type="caution">
    <text evidence="2">The sequence shown here is derived from an EMBL/GenBank/DDBJ whole genome shotgun (WGS) entry which is preliminary data.</text>
</comment>
<keyword evidence="3" id="KW-1185">Reference proteome</keyword>
<organism evidence="2 3">
    <name type="scientific">Kibdelosporangium lantanae</name>
    <dbReference type="NCBI Taxonomy" id="1497396"/>
    <lineage>
        <taxon>Bacteria</taxon>
        <taxon>Bacillati</taxon>
        <taxon>Actinomycetota</taxon>
        <taxon>Actinomycetes</taxon>
        <taxon>Pseudonocardiales</taxon>
        <taxon>Pseudonocardiaceae</taxon>
        <taxon>Kibdelosporangium</taxon>
    </lineage>
</organism>
<dbReference type="Gene3D" id="2.60.20.10">
    <property type="entry name" value="Crystallins"/>
    <property type="match status" value="1"/>
</dbReference>
<dbReference type="EMBL" id="JBHTIS010000077">
    <property type="protein sequence ID" value="MFD1044563.1"/>
    <property type="molecule type" value="Genomic_DNA"/>
</dbReference>
<keyword evidence="1" id="KW-0732">Signal</keyword>
<proteinExistence type="predicted"/>
<sequence>MIGKKTVLAAMTAIATLGLIAPAASAAPYGTITLTRADNSTVTLPWQAGPDGSFYAVDPLKKGRSSGIENAAVRLRPPSLSGQPCLTDSVCIYQDANWQGWVLEFDAGGGTGHLGYYGCDCHSTHHPDSDGTWSDQMSSWQNNTNLNYCWSFDSGAQGERHLMARGEAVNAVTAHENDEATSVFTC</sequence>
<gene>
    <name evidence="2" type="ORF">ACFQ1S_02620</name>
</gene>